<dbReference type="AlphaFoldDB" id="A0A482WRN1"/>
<keyword evidence="2" id="KW-1185">Reference proteome</keyword>
<dbReference type="Proteomes" id="UP000291343">
    <property type="component" value="Unassembled WGS sequence"/>
</dbReference>
<protein>
    <submittedName>
        <fullName evidence="1">Uncharacterized protein</fullName>
    </submittedName>
</protein>
<sequence length="125" mass="13703">MNQDCRRTVAAKKQDCRRSPVCHHAPSGTLRDVCFVSSWGTPRKKGLGEKLTDSEWWGHMRSLSDRSLPVANLSSVLACPATTHFSPGHCSPLSSDKLINVWQSRSTALRLSSVKLTVDGALNTI</sequence>
<proteinExistence type="predicted"/>
<dbReference type="EMBL" id="QKKF02026690">
    <property type="protein sequence ID" value="RZF36265.1"/>
    <property type="molecule type" value="Genomic_DNA"/>
</dbReference>
<organism evidence="1 2">
    <name type="scientific">Laodelphax striatellus</name>
    <name type="common">Small brown planthopper</name>
    <name type="synonym">Delphax striatella</name>
    <dbReference type="NCBI Taxonomy" id="195883"/>
    <lineage>
        <taxon>Eukaryota</taxon>
        <taxon>Metazoa</taxon>
        <taxon>Ecdysozoa</taxon>
        <taxon>Arthropoda</taxon>
        <taxon>Hexapoda</taxon>
        <taxon>Insecta</taxon>
        <taxon>Pterygota</taxon>
        <taxon>Neoptera</taxon>
        <taxon>Paraneoptera</taxon>
        <taxon>Hemiptera</taxon>
        <taxon>Auchenorrhyncha</taxon>
        <taxon>Fulgoroidea</taxon>
        <taxon>Delphacidae</taxon>
        <taxon>Criomorphinae</taxon>
        <taxon>Laodelphax</taxon>
    </lineage>
</organism>
<gene>
    <name evidence="1" type="ORF">LSTR_LSTR014464</name>
</gene>
<name>A0A482WRN1_LAOST</name>
<accession>A0A482WRN1</accession>
<evidence type="ECO:0000313" key="2">
    <source>
        <dbReference type="Proteomes" id="UP000291343"/>
    </source>
</evidence>
<comment type="caution">
    <text evidence="1">The sequence shown here is derived from an EMBL/GenBank/DDBJ whole genome shotgun (WGS) entry which is preliminary data.</text>
</comment>
<reference evidence="1 2" key="1">
    <citation type="journal article" date="2017" name="Gigascience">
        <title>Genome sequence of the small brown planthopper, Laodelphax striatellus.</title>
        <authorList>
            <person name="Zhu J."/>
            <person name="Jiang F."/>
            <person name="Wang X."/>
            <person name="Yang P."/>
            <person name="Bao Y."/>
            <person name="Zhao W."/>
            <person name="Wang W."/>
            <person name="Lu H."/>
            <person name="Wang Q."/>
            <person name="Cui N."/>
            <person name="Li J."/>
            <person name="Chen X."/>
            <person name="Luo L."/>
            <person name="Yu J."/>
            <person name="Kang L."/>
            <person name="Cui F."/>
        </authorList>
    </citation>
    <scope>NUCLEOTIDE SEQUENCE [LARGE SCALE GENOMIC DNA]</scope>
    <source>
        <strain evidence="1">Lst14</strain>
    </source>
</reference>
<evidence type="ECO:0000313" key="1">
    <source>
        <dbReference type="EMBL" id="RZF36265.1"/>
    </source>
</evidence>
<dbReference type="InParanoid" id="A0A482WRN1"/>